<keyword evidence="2" id="KW-1185">Reference proteome</keyword>
<evidence type="ECO:0000313" key="1">
    <source>
        <dbReference type="EMBL" id="SHJ65374.1"/>
    </source>
</evidence>
<accession>A0A1M6L2L2</accession>
<dbReference type="STRING" id="1121298.SAMN05444401_3583"/>
<sequence>MNEEKYKKMQCILESYNKATNKAVEEIIQELKSDCKTYKQVESEMNAFKKKAMYQYINQEKYEYLFSLARKVLEKEKNDLPITNRSES</sequence>
<evidence type="ECO:0000313" key="2">
    <source>
        <dbReference type="Proteomes" id="UP000184080"/>
    </source>
</evidence>
<dbReference type="Proteomes" id="UP000184080">
    <property type="component" value="Unassembled WGS sequence"/>
</dbReference>
<dbReference type="OrthoDB" id="9951382at2"/>
<reference evidence="1 2" key="1">
    <citation type="submission" date="2016-11" db="EMBL/GenBank/DDBJ databases">
        <authorList>
            <person name="Jaros S."/>
            <person name="Januszkiewicz K."/>
            <person name="Wedrychowicz H."/>
        </authorList>
    </citation>
    <scope>NUCLEOTIDE SEQUENCE [LARGE SCALE GENOMIC DNA]</scope>
    <source>
        <strain evidence="1 2">DSM 21864</strain>
    </source>
</reference>
<gene>
    <name evidence="1" type="ORF">SAMN05444401_3583</name>
</gene>
<protein>
    <submittedName>
        <fullName evidence="1">Uncharacterized protein</fullName>
    </submittedName>
</protein>
<name>A0A1M6L2L2_9CLOT</name>
<proteinExistence type="predicted"/>
<dbReference type="EMBL" id="FQZO01000006">
    <property type="protein sequence ID" value="SHJ65374.1"/>
    <property type="molecule type" value="Genomic_DNA"/>
</dbReference>
<organism evidence="1 2">
    <name type="scientific">Clostridium amylolyticum</name>
    <dbReference type="NCBI Taxonomy" id="1121298"/>
    <lineage>
        <taxon>Bacteria</taxon>
        <taxon>Bacillati</taxon>
        <taxon>Bacillota</taxon>
        <taxon>Clostridia</taxon>
        <taxon>Eubacteriales</taxon>
        <taxon>Clostridiaceae</taxon>
        <taxon>Clostridium</taxon>
    </lineage>
</organism>
<dbReference type="AlphaFoldDB" id="A0A1M6L2L2"/>
<dbReference type="RefSeq" id="WP_073009892.1">
    <property type="nucleotide sequence ID" value="NZ_FQZO01000006.1"/>
</dbReference>